<name>A0A1M5TW52_9FLAO</name>
<keyword evidence="4" id="KW-0808">Transferase</keyword>
<reference evidence="4" key="2">
    <citation type="submission" date="2016-11" db="EMBL/GenBank/DDBJ databases">
        <authorList>
            <person name="Jaros S."/>
            <person name="Januszkiewicz K."/>
            <person name="Wedrychowicz H."/>
        </authorList>
    </citation>
    <scope>NUCLEOTIDE SEQUENCE [LARGE SCALE GENOMIC DNA]</scope>
    <source>
        <strain evidence="4">DSM 19859</strain>
    </source>
</reference>
<keyword evidence="6" id="KW-1185">Reference proteome</keyword>
<evidence type="ECO:0000256" key="1">
    <source>
        <dbReference type="SAM" id="MobiDB-lite"/>
    </source>
</evidence>
<reference evidence="5" key="1">
    <citation type="submission" date="2016-11" db="EMBL/GenBank/DDBJ databases">
        <authorList>
            <person name="Varghese N."/>
            <person name="Submissions S."/>
        </authorList>
    </citation>
    <scope>NUCLEOTIDE SEQUENCE [LARGE SCALE GENOMIC DNA]</scope>
    <source>
        <strain evidence="5">DSM 19859</strain>
    </source>
</reference>
<evidence type="ECO:0000313" key="6">
    <source>
        <dbReference type="Proteomes" id="UP000290037"/>
    </source>
</evidence>
<dbReference type="GO" id="GO:0016740">
    <property type="term" value="F:transferase activity"/>
    <property type="evidence" value="ECO:0007669"/>
    <property type="project" value="UniProtKB-KW"/>
</dbReference>
<gene>
    <name evidence="3" type="ORF">DSM01_2009</name>
    <name evidence="4" type="ORF">SAMN04487999_0465</name>
</gene>
<feature type="region of interest" description="Disordered" evidence="1">
    <location>
        <begin position="379"/>
        <end position="398"/>
    </location>
</feature>
<dbReference type="EMBL" id="FQXT01000001">
    <property type="protein sequence ID" value="SHH54613.1"/>
    <property type="molecule type" value="Genomic_DNA"/>
</dbReference>
<accession>A0A1M5TW52</accession>
<dbReference type="InterPro" id="IPR055259">
    <property type="entry name" value="YkvP/CgeB_Glyco_trans-like"/>
</dbReference>
<dbReference type="Proteomes" id="UP000184240">
    <property type="component" value="Unassembled WGS sequence"/>
</dbReference>
<dbReference type="RefSeq" id="WP_072979946.1">
    <property type="nucleotide sequence ID" value="NZ_FQXT01000001.1"/>
</dbReference>
<protein>
    <submittedName>
        <fullName evidence="3">Glycosyltransferase involved in cell wall biosynthesis</fullName>
    </submittedName>
    <submittedName>
        <fullName evidence="4">Glycosyltransferase involved in cell wall bisynthesis</fullName>
    </submittedName>
</protein>
<evidence type="ECO:0000313" key="5">
    <source>
        <dbReference type="Proteomes" id="UP000184240"/>
    </source>
</evidence>
<feature type="compositionally biased region" description="Basic and acidic residues" evidence="1">
    <location>
        <begin position="387"/>
        <end position="398"/>
    </location>
</feature>
<organism evidence="4 5">
    <name type="scientific">Leeuwenhoekiella palythoae</name>
    <dbReference type="NCBI Taxonomy" id="573501"/>
    <lineage>
        <taxon>Bacteria</taxon>
        <taxon>Pseudomonadati</taxon>
        <taxon>Bacteroidota</taxon>
        <taxon>Flavobacteriia</taxon>
        <taxon>Flavobacteriales</taxon>
        <taxon>Flavobacteriaceae</taxon>
        <taxon>Leeuwenhoekiella</taxon>
    </lineage>
</organism>
<dbReference type="Pfam" id="PF13524">
    <property type="entry name" value="Glyco_trans_1_2"/>
    <property type="match status" value="1"/>
</dbReference>
<sequence>MRILLVGEYSNLHNSLKAGLLANGHEVTLISTGDAFKKLPSDVLIKAKRIEGSRLLQTLRKGIFELTKFDLATLEIGYRVLDWLVDQTRFDVIQLINEYPFKTPYFIEKRIVKRLRQLTTKLVILACGDDYIYLNNIDKLAHHPILQHPDIDFPYSEKYLTATHKKYHEFVFELKDLVISTDLDYHPIYKGRTDYYGLIPNPVNLNNFSRNQPEKQNRIVIFHGVNRSNYYKKGNYYFDSALCIIRKKFSDRIKIICVTSLPYAQYLESYRKADIILDQTYAEDQGYNALEAMAQGKVVFTGAGASFCERYQVAPNSVAIHTIPDAKKIAQDLEELILNPQRIAEIGTRAKRFVQEHHNHLEVAEHYVSAWNSIKNDDAVSASSEAQKSDTKNSKPAE</sequence>
<dbReference type="OrthoDB" id="6638088at2"/>
<evidence type="ECO:0000313" key="3">
    <source>
        <dbReference type="EMBL" id="RXG28549.1"/>
    </source>
</evidence>
<dbReference type="STRING" id="573501.SAMN04487999_0465"/>
<dbReference type="SUPFAM" id="SSF53756">
    <property type="entry name" value="UDP-Glycosyltransferase/glycogen phosphorylase"/>
    <property type="match status" value="1"/>
</dbReference>
<dbReference type="EMBL" id="QOVN01000004">
    <property type="protein sequence ID" value="RXG28549.1"/>
    <property type="molecule type" value="Genomic_DNA"/>
</dbReference>
<dbReference type="Proteomes" id="UP000290037">
    <property type="component" value="Unassembled WGS sequence"/>
</dbReference>
<evidence type="ECO:0000313" key="4">
    <source>
        <dbReference type="EMBL" id="SHH54613.1"/>
    </source>
</evidence>
<feature type="domain" description="Spore protein YkvP/CgeB glycosyl transferase-like" evidence="2">
    <location>
        <begin position="257"/>
        <end position="366"/>
    </location>
</feature>
<dbReference type="AlphaFoldDB" id="A0A1M5TW52"/>
<evidence type="ECO:0000259" key="2">
    <source>
        <dbReference type="Pfam" id="PF13524"/>
    </source>
</evidence>
<dbReference type="Gene3D" id="3.40.50.2000">
    <property type="entry name" value="Glycogen Phosphorylase B"/>
    <property type="match status" value="1"/>
</dbReference>
<proteinExistence type="predicted"/>
<reference evidence="3 6" key="3">
    <citation type="submission" date="2018-07" db="EMBL/GenBank/DDBJ databases">
        <title>Leeuwenhoekiella genomics.</title>
        <authorList>
            <person name="Tahon G."/>
            <person name="Willems A."/>
        </authorList>
    </citation>
    <scope>NUCLEOTIDE SEQUENCE [LARGE SCALE GENOMIC DNA]</scope>
    <source>
        <strain evidence="3 6">LMG 24856</strain>
    </source>
</reference>